<reference evidence="1 3" key="1">
    <citation type="submission" date="2016-02" db="EMBL/GenBank/DDBJ databases">
        <authorList>
            <consortium name="Pathogen Informatics"/>
        </authorList>
    </citation>
    <scope>NUCLEOTIDE SEQUENCE [LARGE SCALE GENOMIC DNA]</scope>
    <source>
        <strain evidence="1 3">LSS100</strain>
    </source>
</reference>
<evidence type="ECO:0000313" key="4">
    <source>
        <dbReference type="Proteomes" id="UP000305768"/>
    </source>
</evidence>
<evidence type="ECO:0000313" key="1">
    <source>
        <dbReference type="EMBL" id="CYU19930.1"/>
    </source>
</evidence>
<sequence length="149" mass="16942">MIVTNINDLENYKFINANFNNLIDYIKSTDLDNLPEGKIEIDGDSVFGYSFQYIADGKAGDFFETHKKYLDVHLVLHNIEAMATSSRNKTQVTTQYDESKDIELFKGEVEQVIKLPAGTCLITFPQDLHQPKVGINELPVKKIVFKVLL</sequence>
<dbReference type="EMBL" id="SSXP01000012">
    <property type="protein sequence ID" value="TII06627.1"/>
    <property type="molecule type" value="Genomic_DNA"/>
</dbReference>
<dbReference type="Proteomes" id="UP000072003">
    <property type="component" value="Unassembled WGS sequence"/>
</dbReference>
<dbReference type="InterPro" id="IPR037012">
    <property type="entry name" value="NanQ/TabA/YiaL_sf"/>
</dbReference>
<dbReference type="EMBL" id="FIFN01000014">
    <property type="protein sequence ID" value="CYU19930.1"/>
    <property type="molecule type" value="Genomic_DNA"/>
</dbReference>
<name>A0A0Z8C6W9_STRSU</name>
<dbReference type="Pfam" id="PF04074">
    <property type="entry name" value="DUF386"/>
    <property type="match status" value="1"/>
</dbReference>
<evidence type="ECO:0000313" key="3">
    <source>
        <dbReference type="Proteomes" id="UP000072003"/>
    </source>
</evidence>
<dbReference type="SUPFAM" id="SSF51197">
    <property type="entry name" value="Clavaminate synthase-like"/>
    <property type="match status" value="1"/>
</dbReference>
<dbReference type="Gene3D" id="2.60.120.370">
    <property type="entry name" value="YhcH/YjgK/YiaL"/>
    <property type="match status" value="1"/>
</dbReference>
<dbReference type="InterPro" id="IPR004375">
    <property type="entry name" value="NanQ/TabA/YiaL"/>
</dbReference>
<dbReference type="AlphaFoldDB" id="A0A0Z8C6W9"/>
<dbReference type="PANTHER" id="PTHR34986">
    <property type="entry name" value="EVOLVED BETA-GALACTOSIDASE SUBUNIT BETA"/>
    <property type="match status" value="1"/>
</dbReference>
<dbReference type="NCBIfam" id="TIGR00022">
    <property type="entry name" value="YhcH/YjgK/YiaL family protein"/>
    <property type="match status" value="1"/>
</dbReference>
<accession>A0A0Z8C6W9</accession>
<dbReference type="GO" id="GO:0005829">
    <property type="term" value="C:cytosol"/>
    <property type="evidence" value="ECO:0007669"/>
    <property type="project" value="TreeGrafter"/>
</dbReference>
<dbReference type="PANTHER" id="PTHR34986:SF1">
    <property type="entry name" value="PROTEIN YIAL"/>
    <property type="match status" value="1"/>
</dbReference>
<organism evidence="1 3">
    <name type="scientific">Streptococcus suis</name>
    <dbReference type="NCBI Taxonomy" id="1307"/>
    <lineage>
        <taxon>Bacteria</taxon>
        <taxon>Bacillati</taxon>
        <taxon>Bacillota</taxon>
        <taxon>Bacilli</taxon>
        <taxon>Lactobacillales</taxon>
        <taxon>Streptococcaceae</taxon>
        <taxon>Streptococcus</taxon>
    </lineage>
</organism>
<protein>
    <submittedName>
        <fullName evidence="1">Beta-galactosidase subunit beta</fullName>
    </submittedName>
    <submittedName>
        <fullName evidence="2">YhcH/YjgK/YiaL family protein</fullName>
    </submittedName>
</protein>
<dbReference type="RefSeq" id="WP_024399679.1">
    <property type="nucleotide sequence ID" value="NZ_CEDC01000011.1"/>
</dbReference>
<gene>
    <name evidence="1" type="primary">tabA</name>
    <name evidence="1" type="ORF">ERS132462_01424</name>
    <name evidence="2" type="ORF">FAJ34_08905</name>
</gene>
<reference evidence="2 4" key="2">
    <citation type="submission" date="2019-04" db="EMBL/GenBank/DDBJ databases">
        <title>Genome analysis of Streptococcus suis strain WUSS425.</title>
        <authorList>
            <person name="Chen H."/>
            <person name="Gao X."/>
            <person name="Wu Z."/>
        </authorList>
    </citation>
    <scope>NUCLEOTIDE SEQUENCE [LARGE SCALE GENOMIC DNA]</scope>
    <source>
        <strain evidence="2 4">WUSS425</strain>
    </source>
</reference>
<evidence type="ECO:0000313" key="2">
    <source>
        <dbReference type="EMBL" id="TII06627.1"/>
    </source>
</evidence>
<dbReference type="Proteomes" id="UP000305768">
    <property type="component" value="Unassembled WGS sequence"/>
</dbReference>
<proteinExistence type="predicted"/>